<gene>
    <name evidence="1" type="ORF">ES677_14725</name>
</gene>
<dbReference type="InterPro" id="IPR026341">
    <property type="entry name" value="T9SS_type_B"/>
</dbReference>
<protein>
    <submittedName>
        <fullName evidence="1">Gliding motility-associated C-terminal domain-containing protein</fullName>
    </submittedName>
</protein>
<accession>A0ABY3M6W8</accession>
<dbReference type="RefSeq" id="WP_148381657.1">
    <property type="nucleotide sequence ID" value="NZ_VSKN01000043.1"/>
</dbReference>
<sequence>NDNTQTQTINIEDTTAPTFTVPAAVTLECDQDVNNLTVTGDVSDEADNCDTNTLEATYTDGTSTAGSCANASSFIRTWTLTDACGNTTTQEQTINIEDTTAPTFTVPAAVTLECDQDITDLTVTGDVSDEADNCGNAALEATYTDGASTAGSCANASSFIRTWTVTDACGNTTTQEQIINIEDTTAPTFTVPAAVTLECDQDITDLTVTGDVTDEADNCGNAALEATYSDGASTAGACANASSFIRTWTLTDACGNTATQEQTINIEDTTAPTYTVPTEVTLECDQDISDLTVTGDVSDEADNCGNAVLEATYSDGTSTAGSCANESSFIRTWTVTDACGNTTTQEQTINIEDTTAPTFTVPAAVTLECDQDITDLTVTGDVSDEADNCGNAALEVTYTDSASTAGACANASSFIRTWTLTDACGNTTTQEQIINIEDTTAPTFTVPTEVTLECDQDITDLTVTGDVTDEADNCGNAALEATYTDGASTAGSCANASSFIRTWTLTDACGNTTTQEQIINIEDTTAPTFTVPTEVTLECDQDITDLTVTGDVSDEADNCDTNTLEATYSDGTSTAGSCANESSFIRTWTVTDACGNTTTQEQIINIEDTTAPNLVTDLETSITVICSDIPGVPSLEFTDNCSTNTIDVTFNETNSFNGDGNDYIIVREWTATDDCGNTSIFTQEINIISENFINVITEELCTGDGDINLFDFLEDGTDLSGTWIAQDSDVIVDNSGVFDPSTLALEEYIFTYTLSNNGCLDTTEVRIRLNDECIVLPCGNGEGLSISKAVTPNGDRYNQFFSIEGTKECNFIVDVKIFNRYGAIIFEANDYQNDWSAISPDSSIGNNGQLPNGTYYYVVTLRDSGLKPITGPFYIGTK</sequence>
<dbReference type="EMBL" id="VSKN01000043">
    <property type="protein sequence ID" value="TYC07965.1"/>
    <property type="molecule type" value="Genomic_DNA"/>
</dbReference>
<evidence type="ECO:0000313" key="1">
    <source>
        <dbReference type="EMBL" id="TYC07965.1"/>
    </source>
</evidence>
<reference evidence="1 2" key="1">
    <citation type="submission" date="2019-08" db="EMBL/GenBank/DDBJ databases">
        <title>Genomes of Antarctic Bizionia species.</title>
        <authorList>
            <person name="Bowman J.P."/>
        </authorList>
    </citation>
    <scope>NUCLEOTIDE SEQUENCE [LARGE SCALE GENOMIC DNA]</scope>
    <source>
        <strain evidence="1 2">IC164</strain>
    </source>
</reference>
<feature type="non-terminal residue" evidence="1">
    <location>
        <position position="1"/>
    </location>
</feature>
<dbReference type="Proteomes" id="UP000323621">
    <property type="component" value="Unassembled WGS sequence"/>
</dbReference>
<dbReference type="Pfam" id="PF13585">
    <property type="entry name" value="CHU_C"/>
    <property type="match status" value="1"/>
</dbReference>
<organism evidence="1 2">
    <name type="scientific">Bizionia gelidisalsuginis</name>
    <dbReference type="NCBI Taxonomy" id="291188"/>
    <lineage>
        <taxon>Bacteria</taxon>
        <taxon>Pseudomonadati</taxon>
        <taxon>Bacteroidota</taxon>
        <taxon>Flavobacteriia</taxon>
        <taxon>Flavobacteriales</taxon>
        <taxon>Flavobacteriaceae</taxon>
        <taxon>Bizionia</taxon>
    </lineage>
</organism>
<proteinExistence type="predicted"/>
<name>A0ABY3M6W8_9FLAO</name>
<comment type="caution">
    <text evidence="1">The sequence shown here is derived from an EMBL/GenBank/DDBJ whole genome shotgun (WGS) entry which is preliminary data.</text>
</comment>
<keyword evidence="2" id="KW-1185">Reference proteome</keyword>
<dbReference type="NCBIfam" id="TIGR04131">
    <property type="entry name" value="Bac_Flav_CTERM"/>
    <property type="match status" value="1"/>
</dbReference>
<evidence type="ECO:0000313" key="2">
    <source>
        <dbReference type="Proteomes" id="UP000323621"/>
    </source>
</evidence>